<keyword evidence="3" id="KW-0808">Transferase</keyword>
<feature type="domain" description="Protein kinase" evidence="9">
    <location>
        <begin position="1"/>
        <end position="333"/>
    </location>
</feature>
<dbReference type="Proteomes" id="UP000664169">
    <property type="component" value="Unassembled WGS sequence"/>
</dbReference>
<evidence type="ECO:0000256" key="1">
    <source>
        <dbReference type="ARBA" id="ARBA00012513"/>
    </source>
</evidence>
<comment type="caution">
    <text evidence="10">The sequence shown here is derived from an EMBL/GenBank/DDBJ whole genome shotgun (WGS) entry which is preliminary data.</text>
</comment>
<dbReference type="GO" id="GO:0050684">
    <property type="term" value="P:regulation of mRNA processing"/>
    <property type="evidence" value="ECO:0007669"/>
    <property type="project" value="TreeGrafter"/>
</dbReference>
<protein>
    <recommendedName>
        <fullName evidence="1">non-specific serine/threonine protein kinase</fullName>
        <ecNumber evidence="1">2.7.11.1</ecNumber>
    </recommendedName>
</protein>
<sequence>MYDPEEFYHVHIGEIFQSNYKDLKTAEFRTVKVCTRHKEGTAGGNCVEDRAYKQMALIGSEHEGAGYIRSLHNTFKIKGPGGKHCCFVFQPMHISIQELRRYKHDAEGTKFMMNWVLHNLLHAMIYLHEEARIVHADIHAGNVMLTVKDPTILKDFEQAELEDPLPAKVIDATRTVYTSRKIRPPNEQQLGYPVLCDFGSARIGEQQTGLIQPELYRAPEVLFSLPWSYSADIRNLGVFMWDLVEDKRLFDPRDDQEHDMEIYHAAEMIAYLGQSSLEFVRRGNITRLPMDVKGKWKDPFGIKVPQTCLEDAAKVFEGAEKSDFLEFLRMMLK</sequence>
<keyword evidence="11" id="KW-1185">Reference proteome</keyword>
<dbReference type="AlphaFoldDB" id="A0A8H3EU69"/>
<dbReference type="Gene3D" id="3.30.200.20">
    <property type="entry name" value="Phosphorylase Kinase, domain 1"/>
    <property type="match status" value="1"/>
</dbReference>
<dbReference type="SUPFAM" id="SSF56112">
    <property type="entry name" value="Protein kinase-like (PK-like)"/>
    <property type="match status" value="1"/>
</dbReference>
<keyword evidence="6" id="KW-0067">ATP-binding</keyword>
<dbReference type="PANTHER" id="PTHR47634:SF9">
    <property type="entry name" value="PROTEIN KINASE DOMAIN-CONTAINING PROTEIN-RELATED"/>
    <property type="match status" value="1"/>
</dbReference>
<evidence type="ECO:0000259" key="9">
    <source>
        <dbReference type="PROSITE" id="PS50011"/>
    </source>
</evidence>
<keyword evidence="2" id="KW-0723">Serine/threonine-protein kinase</keyword>
<evidence type="ECO:0000256" key="8">
    <source>
        <dbReference type="ARBA" id="ARBA00048679"/>
    </source>
</evidence>
<comment type="catalytic activity">
    <reaction evidence="7">
        <text>L-threonyl-[protein] + ATP = O-phospho-L-threonyl-[protein] + ADP + H(+)</text>
        <dbReference type="Rhea" id="RHEA:46608"/>
        <dbReference type="Rhea" id="RHEA-COMP:11060"/>
        <dbReference type="Rhea" id="RHEA-COMP:11605"/>
        <dbReference type="ChEBI" id="CHEBI:15378"/>
        <dbReference type="ChEBI" id="CHEBI:30013"/>
        <dbReference type="ChEBI" id="CHEBI:30616"/>
        <dbReference type="ChEBI" id="CHEBI:61977"/>
        <dbReference type="ChEBI" id="CHEBI:456216"/>
        <dbReference type="EC" id="2.7.11.1"/>
    </reaction>
</comment>
<evidence type="ECO:0000256" key="7">
    <source>
        <dbReference type="ARBA" id="ARBA00047899"/>
    </source>
</evidence>
<evidence type="ECO:0000256" key="3">
    <source>
        <dbReference type="ARBA" id="ARBA00022679"/>
    </source>
</evidence>
<dbReference type="EC" id="2.7.11.1" evidence="1"/>
<dbReference type="GO" id="GO:0005737">
    <property type="term" value="C:cytoplasm"/>
    <property type="evidence" value="ECO:0007669"/>
    <property type="project" value="TreeGrafter"/>
</dbReference>
<comment type="catalytic activity">
    <reaction evidence="8">
        <text>L-seryl-[protein] + ATP = O-phospho-L-seryl-[protein] + ADP + H(+)</text>
        <dbReference type="Rhea" id="RHEA:17989"/>
        <dbReference type="Rhea" id="RHEA-COMP:9863"/>
        <dbReference type="Rhea" id="RHEA-COMP:11604"/>
        <dbReference type="ChEBI" id="CHEBI:15378"/>
        <dbReference type="ChEBI" id="CHEBI:29999"/>
        <dbReference type="ChEBI" id="CHEBI:30616"/>
        <dbReference type="ChEBI" id="CHEBI:83421"/>
        <dbReference type="ChEBI" id="CHEBI:456216"/>
        <dbReference type="EC" id="2.7.11.1"/>
    </reaction>
</comment>
<name>A0A8H3EU69_9LECA</name>
<dbReference type="SMART" id="SM00220">
    <property type="entry name" value="S_TKc"/>
    <property type="match status" value="1"/>
</dbReference>
<dbReference type="Gene3D" id="1.10.510.10">
    <property type="entry name" value="Transferase(Phosphotransferase) domain 1"/>
    <property type="match status" value="1"/>
</dbReference>
<keyword evidence="4" id="KW-0547">Nucleotide-binding</keyword>
<dbReference type="PROSITE" id="PS50011">
    <property type="entry name" value="PROTEIN_KINASE_DOM"/>
    <property type="match status" value="1"/>
</dbReference>
<evidence type="ECO:0000256" key="4">
    <source>
        <dbReference type="ARBA" id="ARBA00022741"/>
    </source>
</evidence>
<dbReference type="InterPro" id="IPR000719">
    <property type="entry name" value="Prot_kinase_dom"/>
</dbReference>
<reference evidence="10" key="1">
    <citation type="submission" date="2021-03" db="EMBL/GenBank/DDBJ databases">
        <authorList>
            <person name="Tagirdzhanova G."/>
        </authorList>
    </citation>
    <scope>NUCLEOTIDE SEQUENCE</scope>
</reference>
<evidence type="ECO:0000313" key="10">
    <source>
        <dbReference type="EMBL" id="CAF9911730.1"/>
    </source>
</evidence>
<dbReference type="GO" id="GO:0005524">
    <property type="term" value="F:ATP binding"/>
    <property type="evidence" value="ECO:0007669"/>
    <property type="project" value="UniProtKB-KW"/>
</dbReference>
<dbReference type="GO" id="GO:0000245">
    <property type="term" value="P:spliceosomal complex assembly"/>
    <property type="evidence" value="ECO:0007669"/>
    <property type="project" value="TreeGrafter"/>
</dbReference>
<keyword evidence="5" id="KW-0418">Kinase</keyword>
<proteinExistence type="predicted"/>
<dbReference type="EMBL" id="CAJPDQ010000006">
    <property type="protein sequence ID" value="CAF9911730.1"/>
    <property type="molecule type" value="Genomic_DNA"/>
</dbReference>
<dbReference type="GO" id="GO:0004674">
    <property type="term" value="F:protein serine/threonine kinase activity"/>
    <property type="evidence" value="ECO:0007669"/>
    <property type="project" value="UniProtKB-KW"/>
</dbReference>
<dbReference type="InterPro" id="IPR011009">
    <property type="entry name" value="Kinase-like_dom_sf"/>
</dbReference>
<gene>
    <name evidence="10" type="ORF">GOMPHAMPRED_007504</name>
</gene>
<evidence type="ECO:0000256" key="5">
    <source>
        <dbReference type="ARBA" id="ARBA00022777"/>
    </source>
</evidence>
<dbReference type="GO" id="GO:0005634">
    <property type="term" value="C:nucleus"/>
    <property type="evidence" value="ECO:0007669"/>
    <property type="project" value="TreeGrafter"/>
</dbReference>
<dbReference type="InterPro" id="IPR051334">
    <property type="entry name" value="SRPK"/>
</dbReference>
<organism evidence="10 11">
    <name type="scientific">Gomphillus americanus</name>
    <dbReference type="NCBI Taxonomy" id="1940652"/>
    <lineage>
        <taxon>Eukaryota</taxon>
        <taxon>Fungi</taxon>
        <taxon>Dikarya</taxon>
        <taxon>Ascomycota</taxon>
        <taxon>Pezizomycotina</taxon>
        <taxon>Lecanoromycetes</taxon>
        <taxon>OSLEUM clade</taxon>
        <taxon>Ostropomycetidae</taxon>
        <taxon>Ostropales</taxon>
        <taxon>Graphidaceae</taxon>
        <taxon>Gomphilloideae</taxon>
        <taxon>Gomphillus</taxon>
    </lineage>
</organism>
<evidence type="ECO:0000256" key="6">
    <source>
        <dbReference type="ARBA" id="ARBA00022840"/>
    </source>
</evidence>
<evidence type="ECO:0000313" key="11">
    <source>
        <dbReference type="Proteomes" id="UP000664169"/>
    </source>
</evidence>
<dbReference type="OrthoDB" id="5979581at2759"/>
<accession>A0A8H3EU69</accession>
<dbReference type="PANTHER" id="PTHR47634">
    <property type="entry name" value="PROTEIN KINASE DOMAIN-CONTAINING PROTEIN-RELATED"/>
    <property type="match status" value="1"/>
</dbReference>
<evidence type="ECO:0000256" key="2">
    <source>
        <dbReference type="ARBA" id="ARBA00022527"/>
    </source>
</evidence>